<keyword evidence="2" id="KW-1185">Reference proteome</keyword>
<accession>A0AAE0BET6</accession>
<dbReference type="AlphaFoldDB" id="A0AAE0BET6"/>
<dbReference type="Proteomes" id="UP001190700">
    <property type="component" value="Unassembled WGS sequence"/>
</dbReference>
<sequence>MKDRKNDTLVGDNGIFMSTDFYVVDRHLHAAIDVLYGLLQTNPTLARVVQEVCGEQIWHYICRILEAAKFSTDLLVKRYTWILLLDVCTDVIKSFLMENCPSDKVYNWLRELRDDVTQMIQANALVPNSSAVDRFGGRTFNKAQTIAGSTAEKKQRSGSRRKRTSMYVNTEASVEKMVNPTLAYTASVGATNKESDAEDVGTDAYGNRFTLETFVAKIVCKYYES</sequence>
<comment type="caution">
    <text evidence="1">The sequence shown here is derived from an EMBL/GenBank/DDBJ whole genome shotgun (WGS) entry which is preliminary data.</text>
</comment>
<reference evidence="1 2" key="1">
    <citation type="journal article" date="2015" name="Genome Biol. Evol.">
        <title>Comparative Genomics of a Bacterivorous Green Alga Reveals Evolutionary Causalities and Consequences of Phago-Mixotrophic Mode of Nutrition.</title>
        <authorList>
            <person name="Burns J.A."/>
            <person name="Paasch A."/>
            <person name="Narechania A."/>
            <person name="Kim E."/>
        </authorList>
    </citation>
    <scope>NUCLEOTIDE SEQUENCE [LARGE SCALE GENOMIC DNA]</scope>
    <source>
        <strain evidence="1 2">PLY_AMNH</strain>
    </source>
</reference>
<proteinExistence type="predicted"/>
<evidence type="ECO:0000313" key="2">
    <source>
        <dbReference type="Proteomes" id="UP001190700"/>
    </source>
</evidence>
<evidence type="ECO:0000313" key="1">
    <source>
        <dbReference type="EMBL" id="KAK3234674.1"/>
    </source>
</evidence>
<gene>
    <name evidence="1" type="ORF">CYMTET_55224</name>
</gene>
<dbReference type="EMBL" id="LGRX02035483">
    <property type="protein sequence ID" value="KAK3234674.1"/>
    <property type="molecule type" value="Genomic_DNA"/>
</dbReference>
<name>A0AAE0BET6_9CHLO</name>
<organism evidence="1 2">
    <name type="scientific">Cymbomonas tetramitiformis</name>
    <dbReference type="NCBI Taxonomy" id="36881"/>
    <lineage>
        <taxon>Eukaryota</taxon>
        <taxon>Viridiplantae</taxon>
        <taxon>Chlorophyta</taxon>
        <taxon>Pyramimonadophyceae</taxon>
        <taxon>Pyramimonadales</taxon>
        <taxon>Pyramimonadaceae</taxon>
        <taxon>Cymbomonas</taxon>
    </lineage>
</organism>
<protein>
    <submittedName>
        <fullName evidence="1">Uncharacterized protein</fullName>
    </submittedName>
</protein>